<dbReference type="PANTHER" id="PTHR30329:SF21">
    <property type="entry name" value="LIPOPROTEIN YIAD-RELATED"/>
    <property type="match status" value="1"/>
</dbReference>
<evidence type="ECO:0000256" key="4">
    <source>
        <dbReference type="PROSITE-ProRule" id="PRU00473"/>
    </source>
</evidence>
<dbReference type="RefSeq" id="WP_193079625.1">
    <property type="nucleotide sequence ID" value="NZ_CP045201.1"/>
</dbReference>
<proteinExistence type="predicted"/>
<dbReference type="PRINTS" id="PR01021">
    <property type="entry name" value="OMPADOMAIN"/>
</dbReference>
<dbReference type="KEGG" id="pshq:F3W81_13290"/>
<comment type="subcellular location">
    <subcellularLocation>
        <location evidence="1">Cell outer membrane</location>
    </subcellularLocation>
</comment>
<dbReference type="Proteomes" id="UP000594118">
    <property type="component" value="Chromosome"/>
</dbReference>
<keyword evidence="2 4" id="KW-0472">Membrane</keyword>
<keyword evidence="3" id="KW-0998">Cell outer membrane</keyword>
<dbReference type="Pfam" id="PF00691">
    <property type="entry name" value="OmpA"/>
    <property type="match status" value="1"/>
</dbReference>
<sequence length="330" mass="35093">MRRRARQARALTLTLLPALLGMTLLAPICGQAAPLSFEIPFAGRQTHSDTRIDSFALPTAPFAKGKVPSLALEGNVTRLSWQVSGQMTTLQLLAPLREQLEGMGFTPVLQCDTDACGGFDFRFGVDVIQAPDMNVDLFDFRALTAQRGTGEDADYVFLLVSRAGSVGYVQLVHITPGQVDLTVPEADDAPGSEAVPGVTMPRAEASDIAATLTASGRVVLGDLIFATGSSELAEAPYPSLSALADFLKVSAGRRVVLVGHTDTEGGLESNIALSKRRARAVMERLTRRYDVPASQMSAEGAGYLAPMASNETEAGRETNRRVEAVLLSLS</sequence>
<dbReference type="InterPro" id="IPR006664">
    <property type="entry name" value="OMP_bac"/>
</dbReference>
<organism evidence="6 7">
    <name type="scientific">Pseudooceanicola spongiae</name>
    <dbReference type="NCBI Taxonomy" id="2613965"/>
    <lineage>
        <taxon>Bacteria</taxon>
        <taxon>Pseudomonadati</taxon>
        <taxon>Pseudomonadota</taxon>
        <taxon>Alphaproteobacteria</taxon>
        <taxon>Rhodobacterales</taxon>
        <taxon>Paracoccaceae</taxon>
        <taxon>Pseudooceanicola</taxon>
    </lineage>
</organism>
<feature type="domain" description="OmpA-like" evidence="5">
    <location>
        <begin position="212"/>
        <end position="330"/>
    </location>
</feature>
<evidence type="ECO:0000259" key="5">
    <source>
        <dbReference type="PROSITE" id="PS51123"/>
    </source>
</evidence>
<dbReference type="SUPFAM" id="SSF103088">
    <property type="entry name" value="OmpA-like"/>
    <property type="match status" value="1"/>
</dbReference>
<evidence type="ECO:0000256" key="3">
    <source>
        <dbReference type="ARBA" id="ARBA00023237"/>
    </source>
</evidence>
<dbReference type="PROSITE" id="PS51123">
    <property type="entry name" value="OMPA_2"/>
    <property type="match status" value="1"/>
</dbReference>
<reference evidence="6 7" key="1">
    <citation type="submission" date="2019-10" db="EMBL/GenBank/DDBJ databases">
        <title>Pseudopuniceibacterium sp. HQ09 islated from Antarctica.</title>
        <authorList>
            <person name="Liao L."/>
            <person name="Su S."/>
            <person name="Chen B."/>
            <person name="Yu Y."/>
        </authorList>
    </citation>
    <scope>NUCLEOTIDE SEQUENCE [LARGE SCALE GENOMIC DNA]</scope>
    <source>
        <strain evidence="6 7">HQ09</strain>
    </source>
</reference>
<accession>A0A7L9WRI9</accession>
<evidence type="ECO:0000313" key="7">
    <source>
        <dbReference type="Proteomes" id="UP000594118"/>
    </source>
</evidence>
<gene>
    <name evidence="6" type="ORF">F3W81_13290</name>
</gene>
<dbReference type="Gene3D" id="3.30.1330.60">
    <property type="entry name" value="OmpA-like domain"/>
    <property type="match status" value="1"/>
</dbReference>
<protein>
    <submittedName>
        <fullName evidence="6">OmpA family protein</fullName>
    </submittedName>
</protein>
<dbReference type="InterPro" id="IPR050330">
    <property type="entry name" value="Bact_OuterMem_StrucFunc"/>
</dbReference>
<name>A0A7L9WRI9_9RHOB</name>
<dbReference type="AlphaFoldDB" id="A0A7L9WRI9"/>
<dbReference type="InterPro" id="IPR006665">
    <property type="entry name" value="OmpA-like"/>
</dbReference>
<dbReference type="CDD" id="cd07185">
    <property type="entry name" value="OmpA_C-like"/>
    <property type="match status" value="1"/>
</dbReference>
<evidence type="ECO:0000256" key="2">
    <source>
        <dbReference type="ARBA" id="ARBA00023136"/>
    </source>
</evidence>
<keyword evidence="7" id="KW-1185">Reference proteome</keyword>
<evidence type="ECO:0000256" key="1">
    <source>
        <dbReference type="ARBA" id="ARBA00004442"/>
    </source>
</evidence>
<evidence type="ECO:0000313" key="6">
    <source>
        <dbReference type="EMBL" id="QOL81710.1"/>
    </source>
</evidence>
<dbReference type="EMBL" id="CP045201">
    <property type="protein sequence ID" value="QOL81710.1"/>
    <property type="molecule type" value="Genomic_DNA"/>
</dbReference>
<dbReference type="InterPro" id="IPR036737">
    <property type="entry name" value="OmpA-like_sf"/>
</dbReference>
<dbReference type="GO" id="GO:0009279">
    <property type="term" value="C:cell outer membrane"/>
    <property type="evidence" value="ECO:0007669"/>
    <property type="project" value="UniProtKB-SubCell"/>
</dbReference>
<dbReference type="PANTHER" id="PTHR30329">
    <property type="entry name" value="STATOR ELEMENT OF FLAGELLAR MOTOR COMPLEX"/>
    <property type="match status" value="1"/>
</dbReference>